<evidence type="ECO:0000313" key="1">
    <source>
        <dbReference type="EMBL" id="PKZ41871.1"/>
    </source>
</evidence>
<sequence length="176" mass="18718">MSGPHQRARATGVVFIHATPTALCPHLGWAIEHALMRAGVQGAPRIDWIDQPAQPGAVRGEFTWHGRPGTGAALASALRPFDGVHYEVTEDPTVGSDGSRWSHTPSLGIHHASTNAVGDAVVHENRLRAVLDATHGDARALADGIDRLLGTAWDAELEVYRHAGEAVPVRHLHATG</sequence>
<dbReference type="AlphaFoldDB" id="A0A2I1PBA9"/>
<organism evidence="1 2">
    <name type="scientific">Kytococcus schroeteri</name>
    <dbReference type="NCBI Taxonomy" id="138300"/>
    <lineage>
        <taxon>Bacteria</taxon>
        <taxon>Bacillati</taxon>
        <taxon>Actinomycetota</taxon>
        <taxon>Actinomycetes</taxon>
        <taxon>Micrococcales</taxon>
        <taxon>Kytococcaceae</taxon>
        <taxon>Kytococcus</taxon>
    </lineage>
</organism>
<dbReference type="RefSeq" id="WP_070705904.1">
    <property type="nucleotide sequence ID" value="NZ_JBHLVH010000015.1"/>
</dbReference>
<evidence type="ECO:0000313" key="2">
    <source>
        <dbReference type="Proteomes" id="UP000234206"/>
    </source>
</evidence>
<dbReference type="Pfam" id="PF11343">
    <property type="entry name" value="DUF3145"/>
    <property type="match status" value="1"/>
</dbReference>
<keyword evidence="2" id="KW-1185">Reference proteome</keyword>
<dbReference type="EMBL" id="PKIZ01000008">
    <property type="protein sequence ID" value="PKZ41871.1"/>
    <property type="molecule type" value="Genomic_DNA"/>
</dbReference>
<dbReference type="InterPro" id="IPR021491">
    <property type="entry name" value="DUF3145"/>
</dbReference>
<gene>
    <name evidence="1" type="ORF">CYJ76_05315</name>
</gene>
<proteinExistence type="predicted"/>
<dbReference type="OrthoDB" id="3210860at2"/>
<protein>
    <submittedName>
        <fullName evidence="1">DUF3145 domain-containing protein</fullName>
    </submittedName>
</protein>
<comment type="caution">
    <text evidence="1">The sequence shown here is derived from an EMBL/GenBank/DDBJ whole genome shotgun (WGS) entry which is preliminary data.</text>
</comment>
<dbReference type="Proteomes" id="UP000234206">
    <property type="component" value="Unassembled WGS sequence"/>
</dbReference>
<name>A0A2I1PBA9_9MICO</name>
<reference evidence="1 2" key="1">
    <citation type="submission" date="2017-12" db="EMBL/GenBank/DDBJ databases">
        <title>Phylogenetic diversity of female urinary microbiome.</title>
        <authorList>
            <person name="Thomas-White K."/>
            <person name="Wolfe A.J."/>
        </authorList>
    </citation>
    <scope>NUCLEOTIDE SEQUENCE [LARGE SCALE GENOMIC DNA]</scope>
    <source>
        <strain evidence="1 2">UMB1298</strain>
    </source>
</reference>
<accession>A0A2I1PBA9</accession>